<gene>
    <name evidence="2" type="ORF">KQX54_019838</name>
</gene>
<reference evidence="2 3" key="1">
    <citation type="journal article" date="2021" name="J. Hered.">
        <title>A chromosome-level genome assembly of the parasitoid wasp, Cotesia glomerata (Hymenoptera: Braconidae).</title>
        <authorList>
            <person name="Pinto B.J."/>
            <person name="Weis J.J."/>
            <person name="Gamble T."/>
            <person name="Ode P.J."/>
            <person name="Paul R."/>
            <person name="Zaspel J.M."/>
        </authorList>
    </citation>
    <scope>NUCLEOTIDE SEQUENCE [LARGE SCALE GENOMIC DNA]</scope>
    <source>
        <strain evidence="2">CgM1</strain>
    </source>
</reference>
<evidence type="ECO:0000313" key="3">
    <source>
        <dbReference type="Proteomes" id="UP000826195"/>
    </source>
</evidence>
<proteinExistence type="predicted"/>
<protein>
    <submittedName>
        <fullName evidence="2">Uncharacterized protein</fullName>
    </submittedName>
</protein>
<evidence type="ECO:0000256" key="1">
    <source>
        <dbReference type="SAM" id="MobiDB-lite"/>
    </source>
</evidence>
<evidence type="ECO:0000313" key="2">
    <source>
        <dbReference type="EMBL" id="KAH0561857.1"/>
    </source>
</evidence>
<comment type="caution">
    <text evidence="2">The sequence shown here is derived from an EMBL/GenBank/DDBJ whole genome shotgun (WGS) entry which is preliminary data.</text>
</comment>
<accession>A0AAV7IYF9</accession>
<organism evidence="2 3">
    <name type="scientific">Cotesia glomerata</name>
    <name type="common">Lepidopteran parasitic wasp</name>
    <name type="synonym">Apanteles glomeratus</name>
    <dbReference type="NCBI Taxonomy" id="32391"/>
    <lineage>
        <taxon>Eukaryota</taxon>
        <taxon>Metazoa</taxon>
        <taxon>Ecdysozoa</taxon>
        <taxon>Arthropoda</taxon>
        <taxon>Hexapoda</taxon>
        <taxon>Insecta</taxon>
        <taxon>Pterygota</taxon>
        <taxon>Neoptera</taxon>
        <taxon>Endopterygota</taxon>
        <taxon>Hymenoptera</taxon>
        <taxon>Apocrita</taxon>
        <taxon>Ichneumonoidea</taxon>
        <taxon>Braconidae</taxon>
        <taxon>Microgastrinae</taxon>
        <taxon>Cotesia</taxon>
    </lineage>
</organism>
<dbReference type="Proteomes" id="UP000826195">
    <property type="component" value="Unassembled WGS sequence"/>
</dbReference>
<feature type="region of interest" description="Disordered" evidence="1">
    <location>
        <begin position="47"/>
        <end position="91"/>
    </location>
</feature>
<feature type="compositionally biased region" description="Basic and acidic residues" evidence="1">
    <location>
        <begin position="49"/>
        <end position="74"/>
    </location>
</feature>
<sequence length="91" mass="10254">MTLIYKGASDKIVYLWFKSSLFRAVSGGRPGLSHPNPLKPVFRRCTGYKRTEQKEPEEGGEERKRGDTRTRGELGDLCTSLGAPREHESTK</sequence>
<keyword evidence="3" id="KW-1185">Reference proteome</keyword>
<dbReference type="AlphaFoldDB" id="A0AAV7IYF9"/>
<dbReference type="EMBL" id="JAHXZJ010000374">
    <property type="protein sequence ID" value="KAH0561857.1"/>
    <property type="molecule type" value="Genomic_DNA"/>
</dbReference>
<name>A0AAV7IYF9_COTGL</name>